<keyword evidence="2" id="KW-1185">Reference proteome</keyword>
<reference evidence="1 2" key="1">
    <citation type="submission" date="2020-08" db="EMBL/GenBank/DDBJ databases">
        <title>Plant Genome Project.</title>
        <authorList>
            <person name="Zhang R.-G."/>
        </authorList>
    </citation>
    <scope>NUCLEOTIDE SEQUENCE [LARGE SCALE GENOMIC DNA]</scope>
    <source>
        <tissue evidence="1">Rhizome</tissue>
    </source>
</reference>
<accession>A0A8J5HEE9</accession>
<dbReference type="SUPFAM" id="SSF52058">
    <property type="entry name" value="L domain-like"/>
    <property type="match status" value="1"/>
</dbReference>
<protein>
    <submittedName>
        <fullName evidence="1">Uncharacterized protein</fullName>
    </submittedName>
</protein>
<sequence>MRNLELEALPRSYKCSNGFRTFGGFQQLMSLKSLQIYNCPGIVQIGSMEEDNNLLPSSLKELILGGILVEHKDLTCYLRDLTSLSNLFLYCSSGMESLPSANELEHLTALQYLSIWDGEALTSHGGVVVAMSRVSGRFTIELKSLPRMPASLERLTISGCSAKLKKRCQKNIGLD</sequence>
<organism evidence="1 2">
    <name type="scientific">Zingiber officinale</name>
    <name type="common">Ginger</name>
    <name type="synonym">Amomum zingiber</name>
    <dbReference type="NCBI Taxonomy" id="94328"/>
    <lineage>
        <taxon>Eukaryota</taxon>
        <taxon>Viridiplantae</taxon>
        <taxon>Streptophyta</taxon>
        <taxon>Embryophyta</taxon>
        <taxon>Tracheophyta</taxon>
        <taxon>Spermatophyta</taxon>
        <taxon>Magnoliopsida</taxon>
        <taxon>Liliopsida</taxon>
        <taxon>Zingiberales</taxon>
        <taxon>Zingiberaceae</taxon>
        <taxon>Zingiber</taxon>
    </lineage>
</organism>
<evidence type="ECO:0000313" key="1">
    <source>
        <dbReference type="EMBL" id="KAG6515060.1"/>
    </source>
</evidence>
<dbReference type="AlphaFoldDB" id="A0A8J5HEE9"/>
<evidence type="ECO:0000313" key="2">
    <source>
        <dbReference type="Proteomes" id="UP000734854"/>
    </source>
</evidence>
<dbReference type="Gene3D" id="3.80.10.10">
    <property type="entry name" value="Ribonuclease Inhibitor"/>
    <property type="match status" value="1"/>
</dbReference>
<dbReference type="EMBL" id="JACMSC010000007">
    <property type="protein sequence ID" value="KAG6515060.1"/>
    <property type="molecule type" value="Genomic_DNA"/>
</dbReference>
<name>A0A8J5HEE9_ZINOF</name>
<gene>
    <name evidence="1" type="ORF">ZIOFF_025439</name>
</gene>
<dbReference type="Proteomes" id="UP000734854">
    <property type="component" value="Unassembled WGS sequence"/>
</dbReference>
<comment type="caution">
    <text evidence="1">The sequence shown here is derived from an EMBL/GenBank/DDBJ whole genome shotgun (WGS) entry which is preliminary data.</text>
</comment>
<dbReference type="InterPro" id="IPR032675">
    <property type="entry name" value="LRR_dom_sf"/>
</dbReference>
<proteinExistence type="predicted"/>